<evidence type="ECO:0000259" key="2">
    <source>
        <dbReference type="Pfam" id="PF07885"/>
    </source>
</evidence>
<evidence type="ECO:0000313" key="3">
    <source>
        <dbReference type="EMBL" id="MEQ2158651.1"/>
    </source>
</evidence>
<feature type="transmembrane region" description="Helical" evidence="1">
    <location>
        <begin position="6"/>
        <end position="24"/>
    </location>
</feature>
<dbReference type="EMBL" id="JAHRIO010001040">
    <property type="protein sequence ID" value="MEQ2158651.1"/>
    <property type="molecule type" value="Genomic_DNA"/>
</dbReference>
<feature type="non-terminal residue" evidence="3">
    <location>
        <position position="1"/>
    </location>
</feature>
<accession>A0ABV0MI55</accession>
<sequence length="201" mass="23139">ELVTAWYIGFLVLIFSSFLVYLVENKFNKDFATYADALWWGTITLTTIGYGDKTPKTWTGRMLSAGFALLGISFFALPAGILGSGFALKVQEQHRQKHFEKRRNPAAYLIQILPETYQSCSLYFLLSTSHFSTIPFLHRPPLLLMRLLFILCLPMLYQAAWRHYSTDSARSYLDATWRHYESLLPIQRHVSMPDIHPAPDV</sequence>
<dbReference type="PANTHER" id="PTHR47735">
    <property type="entry name" value="POTASSIUM VOLTAGE-GATED CHANNEL SUBFAMILY KQT MEMBER 4"/>
    <property type="match status" value="1"/>
</dbReference>
<dbReference type="Gene3D" id="6.10.140.1910">
    <property type="match status" value="1"/>
</dbReference>
<dbReference type="PANTHER" id="PTHR47735:SF8">
    <property type="entry name" value="POTASSIUM VOLTAGE-GATED CHANNEL SUBFAMILY KQT MEMBER 5"/>
    <property type="match status" value="1"/>
</dbReference>
<dbReference type="SUPFAM" id="SSF81324">
    <property type="entry name" value="Voltage-gated potassium channels"/>
    <property type="match status" value="1"/>
</dbReference>
<protein>
    <recommendedName>
        <fullName evidence="2">Potassium channel domain-containing protein</fullName>
    </recommendedName>
</protein>
<dbReference type="InterPro" id="IPR003937">
    <property type="entry name" value="K_chnl_volt-dep_KCNQ"/>
</dbReference>
<keyword evidence="1" id="KW-0812">Transmembrane</keyword>
<name>A0ABV0MI55_9TELE</name>
<dbReference type="Proteomes" id="UP001476798">
    <property type="component" value="Unassembled WGS sequence"/>
</dbReference>
<feature type="transmembrane region" description="Helical" evidence="1">
    <location>
        <begin position="62"/>
        <end position="88"/>
    </location>
</feature>
<reference evidence="3 4" key="1">
    <citation type="submission" date="2021-06" db="EMBL/GenBank/DDBJ databases">
        <authorList>
            <person name="Palmer J.M."/>
        </authorList>
    </citation>
    <scope>NUCLEOTIDE SEQUENCE [LARGE SCALE GENOMIC DNA]</scope>
    <source>
        <strain evidence="3 4">GA_2019</strain>
        <tissue evidence="3">Muscle</tissue>
    </source>
</reference>
<feature type="transmembrane region" description="Helical" evidence="1">
    <location>
        <begin position="143"/>
        <end position="161"/>
    </location>
</feature>
<feature type="transmembrane region" description="Helical" evidence="1">
    <location>
        <begin position="31"/>
        <end position="50"/>
    </location>
</feature>
<gene>
    <name evidence="3" type="ORF">GOODEAATRI_014619</name>
</gene>
<feature type="transmembrane region" description="Helical" evidence="1">
    <location>
        <begin position="108"/>
        <end position="131"/>
    </location>
</feature>
<proteinExistence type="predicted"/>
<feature type="domain" description="Potassium channel" evidence="2">
    <location>
        <begin position="11"/>
        <end position="83"/>
    </location>
</feature>
<dbReference type="PRINTS" id="PR00169">
    <property type="entry name" value="KCHANNEL"/>
</dbReference>
<dbReference type="Pfam" id="PF07885">
    <property type="entry name" value="Ion_trans_2"/>
    <property type="match status" value="1"/>
</dbReference>
<evidence type="ECO:0000313" key="4">
    <source>
        <dbReference type="Proteomes" id="UP001476798"/>
    </source>
</evidence>
<dbReference type="InterPro" id="IPR013099">
    <property type="entry name" value="K_chnl_dom"/>
</dbReference>
<keyword evidence="1" id="KW-0472">Membrane</keyword>
<evidence type="ECO:0000256" key="1">
    <source>
        <dbReference type="SAM" id="Phobius"/>
    </source>
</evidence>
<organism evidence="3 4">
    <name type="scientific">Goodea atripinnis</name>
    <dbReference type="NCBI Taxonomy" id="208336"/>
    <lineage>
        <taxon>Eukaryota</taxon>
        <taxon>Metazoa</taxon>
        <taxon>Chordata</taxon>
        <taxon>Craniata</taxon>
        <taxon>Vertebrata</taxon>
        <taxon>Euteleostomi</taxon>
        <taxon>Actinopterygii</taxon>
        <taxon>Neopterygii</taxon>
        <taxon>Teleostei</taxon>
        <taxon>Neoteleostei</taxon>
        <taxon>Acanthomorphata</taxon>
        <taxon>Ovalentaria</taxon>
        <taxon>Atherinomorphae</taxon>
        <taxon>Cyprinodontiformes</taxon>
        <taxon>Goodeidae</taxon>
        <taxon>Goodea</taxon>
    </lineage>
</organism>
<dbReference type="Gene3D" id="1.10.287.70">
    <property type="match status" value="1"/>
</dbReference>
<comment type="caution">
    <text evidence="3">The sequence shown here is derived from an EMBL/GenBank/DDBJ whole genome shotgun (WGS) entry which is preliminary data.</text>
</comment>
<keyword evidence="1" id="KW-1133">Transmembrane helix</keyword>
<keyword evidence="4" id="KW-1185">Reference proteome</keyword>